<organism evidence="2 3">
    <name type="scientific">Fusarium austroafricanum</name>
    <dbReference type="NCBI Taxonomy" id="2364996"/>
    <lineage>
        <taxon>Eukaryota</taxon>
        <taxon>Fungi</taxon>
        <taxon>Dikarya</taxon>
        <taxon>Ascomycota</taxon>
        <taxon>Pezizomycotina</taxon>
        <taxon>Sordariomycetes</taxon>
        <taxon>Hypocreomycetidae</taxon>
        <taxon>Hypocreales</taxon>
        <taxon>Nectriaceae</taxon>
        <taxon>Fusarium</taxon>
        <taxon>Fusarium concolor species complex</taxon>
    </lineage>
</organism>
<dbReference type="Proteomes" id="UP000605986">
    <property type="component" value="Unassembled WGS sequence"/>
</dbReference>
<name>A0A8H4KL84_9HYPO</name>
<gene>
    <name evidence="2" type="ORF">F53441_5735</name>
</gene>
<proteinExistence type="predicted"/>
<feature type="compositionally biased region" description="Basic and acidic residues" evidence="1">
    <location>
        <begin position="238"/>
        <end position="249"/>
    </location>
</feature>
<dbReference type="OrthoDB" id="16516at2759"/>
<dbReference type="AlphaFoldDB" id="A0A8H4KL84"/>
<comment type="caution">
    <text evidence="2">The sequence shown here is derived from an EMBL/GenBank/DDBJ whole genome shotgun (WGS) entry which is preliminary data.</text>
</comment>
<protein>
    <submittedName>
        <fullName evidence="2">PAB-dependent poly(A)-specific ribonuclease subunit PAN2</fullName>
    </submittedName>
</protein>
<dbReference type="EMBL" id="JAADJG010000223">
    <property type="protein sequence ID" value="KAF4451314.1"/>
    <property type="molecule type" value="Genomic_DNA"/>
</dbReference>
<sequence>MRTSTPAINGTSVCQEDHGNRLLAQLSGNAKSVAPVVKSNIPHQSKRRSLEAKARSMILNRRKTTVSRMMAAVEGNLTHPIHLQLTYPANKAPVTGPASVPMVMTRAMMPRYIGRSLSMVMSDKMAAGNHDTRIPFPSPGEHAMATPVTAMALDDSQELLWTGNNYVCRAPWIQTRNWTATYWDFRVKSLPSTVLSCPCNTQHIHTSHLSTAIADSTVPNPDTPGTCPSTGPTASTQSREHDKLMTSPA</sequence>
<feature type="compositionally biased region" description="Polar residues" evidence="1">
    <location>
        <begin position="226"/>
        <end position="237"/>
    </location>
</feature>
<reference evidence="2" key="1">
    <citation type="submission" date="2020-01" db="EMBL/GenBank/DDBJ databases">
        <title>Identification and distribution of gene clusters putatively required for synthesis of sphingolipid metabolism inhibitors in phylogenetically diverse species of the filamentous fungus Fusarium.</title>
        <authorList>
            <person name="Kim H.-S."/>
            <person name="Busman M."/>
            <person name="Brown D.W."/>
            <person name="Divon H."/>
            <person name="Uhlig S."/>
            <person name="Proctor R.H."/>
        </authorList>
    </citation>
    <scope>NUCLEOTIDE SEQUENCE</scope>
    <source>
        <strain evidence="2">NRRL 53441</strain>
    </source>
</reference>
<feature type="region of interest" description="Disordered" evidence="1">
    <location>
        <begin position="216"/>
        <end position="249"/>
    </location>
</feature>
<accession>A0A8H4KL84</accession>
<evidence type="ECO:0000313" key="2">
    <source>
        <dbReference type="EMBL" id="KAF4451314.1"/>
    </source>
</evidence>
<evidence type="ECO:0000256" key="1">
    <source>
        <dbReference type="SAM" id="MobiDB-lite"/>
    </source>
</evidence>
<keyword evidence="3" id="KW-1185">Reference proteome</keyword>
<evidence type="ECO:0000313" key="3">
    <source>
        <dbReference type="Proteomes" id="UP000605986"/>
    </source>
</evidence>